<dbReference type="KEGG" id="nwl:NWFMUON74_47320"/>
<keyword evidence="4" id="KW-1185">Reference proteome</keyword>
<dbReference type="InterPro" id="IPR036388">
    <property type="entry name" value="WH-like_DNA-bd_sf"/>
</dbReference>
<proteinExistence type="predicted"/>
<dbReference type="InterPro" id="IPR015797">
    <property type="entry name" value="NUDIX_hydrolase-like_dom_sf"/>
</dbReference>
<gene>
    <name evidence="3" type="ORF">NWFMUON74_47320</name>
</gene>
<evidence type="ECO:0000259" key="2">
    <source>
        <dbReference type="Pfam" id="PF21906"/>
    </source>
</evidence>
<dbReference type="PANTHER" id="PTHR43736">
    <property type="entry name" value="ADP-RIBOSE PYROPHOSPHATASE"/>
    <property type="match status" value="1"/>
</dbReference>
<dbReference type="PANTHER" id="PTHR43736:SF4">
    <property type="entry name" value="SLR1690 PROTEIN"/>
    <property type="match status" value="1"/>
</dbReference>
<dbReference type="GeneID" id="80349186"/>
<dbReference type="RefSeq" id="WP_232110542.1">
    <property type="nucleotide sequence ID" value="NZ_AP023396.1"/>
</dbReference>
<dbReference type="InterPro" id="IPR054105">
    <property type="entry name" value="WHD_NrtR"/>
</dbReference>
<dbReference type="EMBL" id="AP023396">
    <property type="protein sequence ID" value="BCK56960.1"/>
    <property type="molecule type" value="Genomic_DNA"/>
</dbReference>
<dbReference type="Pfam" id="PF00293">
    <property type="entry name" value="NUDIX"/>
    <property type="match status" value="1"/>
</dbReference>
<dbReference type="CDD" id="cd18873">
    <property type="entry name" value="NUDIX_NadM_like"/>
    <property type="match status" value="1"/>
</dbReference>
<name>A0A7G1KP99_9NOCA</name>
<dbReference type="AlphaFoldDB" id="A0A7G1KP99"/>
<dbReference type="InterPro" id="IPR000086">
    <property type="entry name" value="NUDIX_hydrolase_dom"/>
</dbReference>
<protein>
    <submittedName>
        <fullName evidence="3">NUDIX domain-containing protein</fullName>
    </submittedName>
</protein>
<dbReference type="SUPFAM" id="SSF46785">
    <property type="entry name" value="Winged helix' DNA-binding domain"/>
    <property type="match status" value="1"/>
</dbReference>
<evidence type="ECO:0000259" key="1">
    <source>
        <dbReference type="Pfam" id="PF00293"/>
    </source>
</evidence>
<feature type="domain" description="Nudix hydrolase" evidence="1">
    <location>
        <begin position="51"/>
        <end position="154"/>
    </location>
</feature>
<dbReference type="Gene3D" id="3.90.79.10">
    <property type="entry name" value="Nucleoside Triphosphate Pyrophosphohydrolase"/>
    <property type="match status" value="1"/>
</dbReference>
<evidence type="ECO:0000313" key="3">
    <source>
        <dbReference type="EMBL" id="BCK56960.1"/>
    </source>
</evidence>
<dbReference type="InterPro" id="IPR036390">
    <property type="entry name" value="WH_DNA-bd_sf"/>
</dbReference>
<feature type="domain" description="NrtR DNA-binding winged helix" evidence="2">
    <location>
        <begin position="172"/>
        <end position="234"/>
    </location>
</feature>
<evidence type="ECO:0000313" key="4">
    <source>
        <dbReference type="Proteomes" id="UP000516173"/>
    </source>
</evidence>
<dbReference type="Proteomes" id="UP000516173">
    <property type="component" value="Chromosome"/>
</dbReference>
<organism evidence="3 4">
    <name type="scientific">Nocardia wallacei</name>
    <dbReference type="NCBI Taxonomy" id="480035"/>
    <lineage>
        <taxon>Bacteria</taxon>
        <taxon>Bacillati</taxon>
        <taxon>Actinomycetota</taxon>
        <taxon>Actinomycetes</taxon>
        <taxon>Mycobacteriales</taxon>
        <taxon>Nocardiaceae</taxon>
        <taxon>Nocardia</taxon>
    </lineage>
</organism>
<sequence>MAHSSTIHESLTAVFQVRRFPDTMSAGQAVSHPVDPQLPRCAPGWHTELAVLLWERAMEPQTGTWSLPGGRLRDDEDLDISARRQLAEKVDVRELWHIEQLSVFSDPHRVPGPRRIASAYLGLVPLTADPHLPPDTRWHPLSALPDMSFDHGTVVDHARARLAAKLSYTNIAFALAPSRFTMSTLREIYCAALGYEVDTTNLQRVLSRRKVITPTGDTASPGKAGGRPAAVYRFTDDELRVTDEFAALRPRG</sequence>
<accession>A0A7G1KP99</accession>
<dbReference type="Pfam" id="PF21906">
    <property type="entry name" value="WHD_NrtR"/>
    <property type="match status" value="1"/>
</dbReference>
<dbReference type="Gene3D" id="1.10.10.10">
    <property type="entry name" value="Winged helix-like DNA-binding domain superfamily/Winged helix DNA-binding domain"/>
    <property type="match status" value="1"/>
</dbReference>
<reference evidence="3 4" key="1">
    <citation type="submission" date="2020-08" db="EMBL/GenBank/DDBJ databases">
        <title>Genome Sequencing of Nocardia wallacei strain FMUON74 and assembly.</title>
        <authorList>
            <person name="Toyokawa M."/>
            <person name="Uesaka K."/>
        </authorList>
    </citation>
    <scope>NUCLEOTIDE SEQUENCE [LARGE SCALE GENOMIC DNA]</scope>
    <source>
        <strain evidence="3 4">FMUON74</strain>
    </source>
</reference>
<dbReference type="SUPFAM" id="SSF55811">
    <property type="entry name" value="Nudix"/>
    <property type="match status" value="1"/>
</dbReference>